<reference evidence="1 2" key="1">
    <citation type="submission" date="2020-07" db="EMBL/GenBank/DDBJ databases">
        <title>Sequencing the genomes of 1000 actinobacteria strains.</title>
        <authorList>
            <person name="Klenk H.-P."/>
        </authorList>
    </citation>
    <scope>NUCLEOTIDE SEQUENCE [LARGE SCALE GENOMIC DNA]</scope>
    <source>
        <strain evidence="1 2">DSM 40398</strain>
    </source>
</reference>
<evidence type="ECO:0000313" key="2">
    <source>
        <dbReference type="Proteomes" id="UP000529783"/>
    </source>
</evidence>
<accession>A0A7Y9EQ35</accession>
<keyword evidence="2" id="KW-1185">Reference proteome</keyword>
<dbReference type="EMBL" id="JACCBA010000001">
    <property type="protein sequence ID" value="NYD51676.1"/>
    <property type="molecule type" value="Genomic_DNA"/>
</dbReference>
<evidence type="ECO:0000313" key="1">
    <source>
        <dbReference type="EMBL" id="NYD51676.1"/>
    </source>
</evidence>
<sequence length="38" mass="3992">MHGLNARELQLTVEEEVTAEVTIFGSSAFAAFGLPAAL</sequence>
<protein>
    <submittedName>
        <fullName evidence="1">Uncharacterized protein</fullName>
    </submittedName>
</protein>
<dbReference type="Proteomes" id="UP000529783">
    <property type="component" value="Unassembled WGS sequence"/>
</dbReference>
<organism evidence="1 2">
    <name type="scientific">Actinomadura luteofluorescens</name>
    <dbReference type="NCBI Taxonomy" id="46163"/>
    <lineage>
        <taxon>Bacteria</taxon>
        <taxon>Bacillati</taxon>
        <taxon>Actinomycetota</taxon>
        <taxon>Actinomycetes</taxon>
        <taxon>Streptosporangiales</taxon>
        <taxon>Thermomonosporaceae</taxon>
        <taxon>Actinomadura</taxon>
    </lineage>
</organism>
<dbReference type="AlphaFoldDB" id="A0A7Y9EQ35"/>
<proteinExistence type="predicted"/>
<gene>
    <name evidence="1" type="ORF">BJY14_007659</name>
</gene>
<comment type="caution">
    <text evidence="1">The sequence shown here is derived from an EMBL/GenBank/DDBJ whole genome shotgun (WGS) entry which is preliminary data.</text>
</comment>
<name>A0A7Y9EQ35_9ACTN</name>